<evidence type="ECO:0000256" key="1">
    <source>
        <dbReference type="ARBA" id="ARBA00004651"/>
    </source>
</evidence>
<keyword evidence="5 7" id="KW-1133">Transmembrane helix</keyword>
<evidence type="ECO:0000259" key="8">
    <source>
        <dbReference type="PROSITE" id="PS50850"/>
    </source>
</evidence>
<dbReference type="PROSITE" id="PS00216">
    <property type="entry name" value="SUGAR_TRANSPORT_1"/>
    <property type="match status" value="1"/>
</dbReference>
<feature type="transmembrane region" description="Helical" evidence="7">
    <location>
        <begin position="323"/>
        <end position="346"/>
    </location>
</feature>
<reference evidence="9 10" key="1">
    <citation type="submission" date="2023-07" db="EMBL/GenBank/DDBJ databases">
        <title>Genomic Encyclopedia of Type Strains, Phase IV (KMG-IV): sequencing the most valuable type-strain genomes for metagenomic binning, comparative biology and taxonomic classification.</title>
        <authorList>
            <person name="Goeker M."/>
        </authorList>
    </citation>
    <scope>NUCLEOTIDE SEQUENCE [LARGE SCALE GENOMIC DNA]</scope>
    <source>
        <strain evidence="9 10">DSM 27848</strain>
    </source>
</reference>
<comment type="caution">
    <text evidence="9">The sequence shown here is derived from an EMBL/GenBank/DDBJ whole genome shotgun (WGS) entry which is preliminary data.</text>
</comment>
<protein>
    <submittedName>
        <fullName evidence="9">ACDE family multidrug resistance protein</fullName>
    </submittedName>
</protein>
<comment type="subcellular location">
    <subcellularLocation>
        <location evidence="1">Cell membrane</location>
        <topology evidence="1">Multi-pass membrane protein</topology>
    </subcellularLocation>
</comment>
<feature type="transmembrane region" description="Helical" evidence="7">
    <location>
        <begin position="358"/>
        <end position="379"/>
    </location>
</feature>
<dbReference type="PANTHER" id="PTHR43124:SF3">
    <property type="entry name" value="CHLORAMPHENICOL EFFLUX PUMP RV0191"/>
    <property type="match status" value="1"/>
</dbReference>
<keyword evidence="6 7" id="KW-0472">Membrane</keyword>
<dbReference type="InterPro" id="IPR020846">
    <property type="entry name" value="MFS_dom"/>
</dbReference>
<feature type="transmembrane region" description="Helical" evidence="7">
    <location>
        <begin position="89"/>
        <end position="109"/>
    </location>
</feature>
<evidence type="ECO:0000256" key="7">
    <source>
        <dbReference type="SAM" id="Phobius"/>
    </source>
</evidence>
<evidence type="ECO:0000256" key="4">
    <source>
        <dbReference type="ARBA" id="ARBA00022692"/>
    </source>
</evidence>
<evidence type="ECO:0000256" key="6">
    <source>
        <dbReference type="ARBA" id="ARBA00023136"/>
    </source>
</evidence>
<feature type="transmembrane region" description="Helical" evidence="7">
    <location>
        <begin position="162"/>
        <end position="179"/>
    </location>
</feature>
<keyword evidence="3" id="KW-1003">Cell membrane</keyword>
<feature type="transmembrane region" description="Helical" evidence="7">
    <location>
        <begin position="57"/>
        <end position="77"/>
    </location>
</feature>
<dbReference type="InterPro" id="IPR005829">
    <property type="entry name" value="Sugar_transporter_CS"/>
</dbReference>
<feature type="transmembrane region" description="Helical" evidence="7">
    <location>
        <begin position="115"/>
        <end position="141"/>
    </location>
</feature>
<dbReference type="RefSeq" id="WP_244680165.1">
    <property type="nucleotide sequence ID" value="NZ_JALIRM010000001.1"/>
</dbReference>
<dbReference type="EMBL" id="JAUSUO010000001">
    <property type="protein sequence ID" value="MDQ0341960.1"/>
    <property type="molecule type" value="Genomic_DNA"/>
</dbReference>
<evidence type="ECO:0000256" key="2">
    <source>
        <dbReference type="ARBA" id="ARBA00022448"/>
    </source>
</evidence>
<dbReference type="CDD" id="cd17474">
    <property type="entry name" value="MFS_YfmO_like"/>
    <property type="match status" value="1"/>
</dbReference>
<dbReference type="SUPFAM" id="SSF103473">
    <property type="entry name" value="MFS general substrate transporter"/>
    <property type="match status" value="1"/>
</dbReference>
<dbReference type="InterPro" id="IPR036259">
    <property type="entry name" value="MFS_trans_sf"/>
</dbReference>
<dbReference type="Gene3D" id="1.20.1250.20">
    <property type="entry name" value="MFS general substrate transporter like domains"/>
    <property type="match status" value="1"/>
</dbReference>
<dbReference type="InterPro" id="IPR050189">
    <property type="entry name" value="MFS_Efflux_Transporters"/>
</dbReference>
<feature type="transmembrane region" description="Helical" evidence="7">
    <location>
        <begin position="385"/>
        <end position="404"/>
    </location>
</feature>
<dbReference type="Pfam" id="PF07690">
    <property type="entry name" value="MFS_1"/>
    <property type="match status" value="1"/>
</dbReference>
<dbReference type="PROSITE" id="PS50850">
    <property type="entry name" value="MFS"/>
    <property type="match status" value="1"/>
</dbReference>
<feature type="transmembrane region" description="Helical" evidence="7">
    <location>
        <begin position="22"/>
        <end position="45"/>
    </location>
</feature>
<accession>A0ABU0D0N3</accession>
<feature type="domain" description="Major facilitator superfamily (MFS) profile" evidence="8">
    <location>
        <begin position="23"/>
        <end position="411"/>
    </location>
</feature>
<dbReference type="PANTHER" id="PTHR43124">
    <property type="entry name" value="PURINE EFFLUX PUMP PBUE"/>
    <property type="match status" value="1"/>
</dbReference>
<feature type="transmembrane region" description="Helical" evidence="7">
    <location>
        <begin position="299"/>
        <end position="317"/>
    </location>
</feature>
<keyword evidence="10" id="KW-1185">Reference proteome</keyword>
<evidence type="ECO:0000256" key="5">
    <source>
        <dbReference type="ARBA" id="ARBA00022989"/>
    </source>
</evidence>
<evidence type="ECO:0000313" key="9">
    <source>
        <dbReference type="EMBL" id="MDQ0341960.1"/>
    </source>
</evidence>
<dbReference type="Proteomes" id="UP001232343">
    <property type="component" value="Unassembled WGS sequence"/>
</dbReference>
<evidence type="ECO:0000256" key="3">
    <source>
        <dbReference type="ARBA" id="ARBA00022475"/>
    </source>
</evidence>
<keyword evidence="2" id="KW-0813">Transport</keyword>
<evidence type="ECO:0000313" key="10">
    <source>
        <dbReference type="Proteomes" id="UP001232343"/>
    </source>
</evidence>
<proteinExistence type="predicted"/>
<feature type="transmembrane region" description="Helical" evidence="7">
    <location>
        <begin position="231"/>
        <end position="257"/>
    </location>
</feature>
<name>A0ABU0D0N3_9BACI</name>
<organism evidence="9 10">
    <name type="scientific">Lederbergia wuyishanensis</name>
    <dbReference type="NCBI Taxonomy" id="1347903"/>
    <lineage>
        <taxon>Bacteria</taxon>
        <taxon>Bacillati</taxon>
        <taxon>Bacillota</taxon>
        <taxon>Bacilli</taxon>
        <taxon>Bacillales</taxon>
        <taxon>Bacillaceae</taxon>
        <taxon>Lederbergia</taxon>
    </lineage>
</organism>
<keyword evidence="4 7" id="KW-0812">Transmembrane</keyword>
<feature type="transmembrane region" description="Helical" evidence="7">
    <location>
        <begin position="269"/>
        <end position="287"/>
    </location>
</feature>
<feature type="transmembrane region" description="Helical" evidence="7">
    <location>
        <begin position="185"/>
        <end position="202"/>
    </location>
</feature>
<dbReference type="InterPro" id="IPR011701">
    <property type="entry name" value="MFS"/>
</dbReference>
<sequence>MEIINKQTLFERYGKERKGNKWAIIAIASIPLIMTLGNSMLIPILPLMEKQLHISKLQSSLIITVYSIVAIFLIPIAGFLSDKYGRKKVIIPSLITAGIGGILSGWASWQLDSAFTWIIIGRILQGIGAAGAFPIVIPLVGDIYKREEDVSSSLGIIETSNTFGKVLSPILGSLIAGVIWFLPFFAIPIFCLISLILIIVCVKKPKDDNHQLSFGRFVKNTKKIFSEHWKWLLAVFIIGAIIMFILFGILFYLSSILEDKYGYDGVKKGFLLAIPLATLCIASFVAGKIIKDSLKKMKWITFFGMVLTGVSVAATMFSERFIYLIIVILFCGIGIGASLPCLDAILTQSIDKEMRGTITSIFSAMRFAGVAAGPPIIAILMKGKILDMIILLTTLSVIAALLAFKAIKPGNEKKVIEMEPALD</sequence>
<dbReference type="PROSITE" id="PS00217">
    <property type="entry name" value="SUGAR_TRANSPORT_2"/>
    <property type="match status" value="1"/>
</dbReference>
<gene>
    <name evidence="9" type="ORF">J2S14_000753</name>
</gene>